<reference evidence="2" key="2">
    <citation type="submission" date="2024-10" db="UniProtKB">
        <authorList>
            <consortium name="EnsemblProtists"/>
        </authorList>
    </citation>
    <scope>IDENTIFICATION</scope>
</reference>
<evidence type="ECO:0008006" key="4">
    <source>
        <dbReference type="Google" id="ProtNLM"/>
    </source>
</evidence>
<dbReference type="RefSeq" id="XP_005758824.1">
    <property type="nucleotide sequence ID" value="XM_005758767.1"/>
</dbReference>
<feature type="region of interest" description="Disordered" evidence="1">
    <location>
        <begin position="1"/>
        <end position="39"/>
    </location>
</feature>
<dbReference type="KEGG" id="ehx:EMIHUDRAFT_219278"/>
<proteinExistence type="predicted"/>
<organism evidence="2 3">
    <name type="scientific">Emiliania huxleyi (strain CCMP1516)</name>
    <dbReference type="NCBI Taxonomy" id="280463"/>
    <lineage>
        <taxon>Eukaryota</taxon>
        <taxon>Haptista</taxon>
        <taxon>Haptophyta</taxon>
        <taxon>Prymnesiophyceae</taxon>
        <taxon>Isochrysidales</taxon>
        <taxon>Noelaerhabdaceae</taxon>
        <taxon>Emiliania</taxon>
    </lineage>
</organism>
<feature type="region of interest" description="Disordered" evidence="1">
    <location>
        <begin position="72"/>
        <end position="152"/>
    </location>
</feature>
<sequence>MAELNQRLEADPRNPNGAGEGGSGGSGGSSGVESIMSALRDATESLGGIVGDATDTLSGMVGDARDSLSGIISDAGQRPVRTAPFAPPDDGLEAKARRILEKKGGAPPTPEEVTNKVARMRKKKAREARERSELEHLKMQLRDLQQREAGPT</sequence>
<dbReference type="EnsemblProtists" id="EOD06395">
    <property type="protein sequence ID" value="EOD06395"/>
    <property type="gene ID" value="EMIHUDRAFT_219278"/>
</dbReference>
<feature type="compositionally biased region" description="Gly residues" evidence="1">
    <location>
        <begin position="18"/>
        <end position="30"/>
    </location>
</feature>
<dbReference type="PaxDb" id="2903-EOD06395"/>
<dbReference type="GeneID" id="17252573"/>
<evidence type="ECO:0000313" key="3">
    <source>
        <dbReference type="Proteomes" id="UP000013827"/>
    </source>
</evidence>
<evidence type="ECO:0000313" key="2">
    <source>
        <dbReference type="EnsemblProtists" id="EOD06395"/>
    </source>
</evidence>
<dbReference type="HOGENOM" id="CLU_1725744_0_0_1"/>
<accession>A0A0D3I560</accession>
<dbReference type="AlphaFoldDB" id="A0A0D3I560"/>
<keyword evidence="3" id="KW-1185">Reference proteome</keyword>
<dbReference type="Proteomes" id="UP000013827">
    <property type="component" value="Unassembled WGS sequence"/>
</dbReference>
<feature type="compositionally biased region" description="Basic and acidic residues" evidence="1">
    <location>
        <begin position="127"/>
        <end position="146"/>
    </location>
</feature>
<protein>
    <recommendedName>
        <fullName evidence="4">BZIP domain-containing protein</fullName>
    </recommendedName>
</protein>
<reference evidence="3" key="1">
    <citation type="journal article" date="2013" name="Nature">
        <title>Pan genome of the phytoplankton Emiliania underpins its global distribution.</title>
        <authorList>
            <person name="Read B.A."/>
            <person name="Kegel J."/>
            <person name="Klute M.J."/>
            <person name="Kuo A."/>
            <person name="Lefebvre S.C."/>
            <person name="Maumus F."/>
            <person name="Mayer C."/>
            <person name="Miller J."/>
            <person name="Monier A."/>
            <person name="Salamov A."/>
            <person name="Young J."/>
            <person name="Aguilar M."/>
            <person name="Claverie J.M."/>
            <person name="Frickenhaus S."/>
            <person name="Gonzalez K."/>
            <person name="Herman E.K."/>
            <person name="Lin Y.C."/>
            <person name="Napier J."/>
            <person name="Ogata H."/>
            <person name="Sarno A.F."/>
            <person name="Shmutz J."/>
            <person name="Schroeder D."/>
            <person name="de Vargas C."/>
            <person name="Verret F."/>
            <person name="von Dassow P."/>
            <person name="Valentin K."/>
            <person name="Van de Peer Y."/>
            <person name="Wheeler G."/>
            <person name="Dacks J.B."/>
            <person name="Delwiche C.F."/>
            <person name="Dyhrman S.T."/>
            <person name="Glockner G."/>
            <person name="John U."/>
            <person name="Richards T."/>
            <person name="Worden A.Z."/>
            <person name="Zhang X."/>
            <person name="Grigoriev I.V."/>
            <person name="Allen A.E."/>
            <person name="Bidle K."/>
            <person name="Borodovsky M."/>
            <person name="Bowler C."/>
            <person name="Brownlee C."/>
            <person name="Cock J.M."/>
            <person name="Elias M."/>
            <person name="Gladyshev V.N."/>
            <person name="Groth M."/>
            <person name="Guda C."/>
            <person name="Hadaegh A."/>
            <person name="Iglesias-Rodriguez M.D."/>
            <person name="Jenkins J."/>
            <person name="Jones B.M."/>
            <person name="Lawson T."/>
            <person name="Leese F."/>
            <person name="Lindquist E."/>
            <person name="Lobanov A."/>
            <person name="Lomsadze A."/>
            <person name="Malik S.B."/>
            <person name="Marsh M.E."/>
            <person name="Mackinder L."/>
            <person name="Mock T."/>
            <person name="Mueller-Roeber B."/>
            <person name="Pagarete A."/>
            <person name="Parker M."/>
            <person name="Probert I."/>
            <person name="Quesneville H."/>
            <person name="Raines C."/>
            <person name="Rensing S.A."/>
            <person name="Riano-Pachon D.M."/>
            <person name="Richier S."/>
            <person name="Rokitta S."/>
            <person name="Shiraiwa Y."/>
            <person name="Soanes D.M."/>
            <person name="van der Giezen M."/>
            <person name="Wahlund T.M."/>
            <person name="Williams B."/>
            <person name="Wilson W."/>
            <person name="Wolfe G."/>
            <person name="Wurch L.L."/>
        </authorList>
    </citation>
    <scope>NUCLEOTIDE SEQUENCE</scope>
</reference>
<feature type="compositionally biased region" description="Basic and acidic residues" evidence="1">
    <location>
        <begin position="92"/>
        <end position="104"/>
    </location>
</feature>
<name>A0A0D3I560_EMIH1</name>
<feature type="compositionally biased region" description="Basic and acidic residues" evidence="1">
    <location>
        <begin position="1"/>
        <end position="12"/>
    </location>
</feature>
<evidence type="ECO:0000256" key="1">
    <source>
        <dbReference type="SAM" id="MobiDB-lite"/>
    </source>
</evidence>